<dbReference type="Proteomes" id="UP001430193">
    <property type="component" value="Unassembled WGS sequence"/>
</dbReference>
<protein>
    <submittedName>
        <fullName evidence="3">YceI family protein</fullName>
    </submittedName>
</protein>
<dbReference type="PANTHER" id="PTHR34406:SF1">
    <property type="entry name" value="PROTEIN YCEI"/>
    <property type="match status" value="1"/>
</dbReference>
<dbReference type="InterPro" id="IPR036761">
    <property type="entry name" value="TTHA0802/YceI-like_sf"/>
</dbReference>
<organism evidence="3 4">
    <name type="scientific">Dyella mobilis</name>
    <dbReference type="NCBI Taxonomy" id="1849582"/>
    <lineage>
        <taxon>Bacteria</taxon>
        <taxon>Pseudomonadati</taxon>
        <taxon>Pseudomonadota</taxon>
        <taxon>Gammaproteobacteria</taxon>
        <taxon>Lysobacterales</taxon>
        <taxon>Rhodanobacteraceae</taxon>
        <taxon>Dyella</taxon>
    </lineage>
</organism>
<reference evidence="3" key="1">
    <citation type="submission" date="2020-10" db="EMBL/GenBank/DDBJ databases">
        <title>Phylogeny of dyella-like bacteria.</title>
        <authorList>
            <person name="Fu J."/>
        </authorList>
    </citation>
    <scope>NUCLEOTIDE SEQUENCE</scope>
    <source>
        <strain evidence="3">DHON07</strain>
    </source>
</reference>
<feature type="domain" description="Lipid/polyisoprenoid-binding YceI-like" evidence="2">
    <location>
        <begin position="34"/>
        <end position="195"/>
    </location>
</feature>
<dbReference type="RefSeq" id="WP_204631577.1">
    <property type="nucleotide sequence ID" value="NZ_BSOC01000003.1"/>
</dbReference>
<dbReference type="Gene3D" id="2.40.128.110">
    <property type="entry name" value="Lipid/polyisoprenoid-binding, YceI-like"/>
    <property type="match status" value="1"/>
</dbReference>
<name>A0ABS2KFW5_9GAMM</name>
<dbReference type="SMART" id="SM00867">
    <property type="entry name" value="YceI"/>
    <property type="match status" value="1"/>
</dbReference>
<proteinExistence type="predicted"/>
<keyword evidence="1" id="KW-0732">Signal</keyword>
<comment type="caution">
    <text evidence="3">The sequence shown here is derived from an EMBL/GenBank/DDBJ whole genome shotgun (WGS) entry which is preliminary data.</text>
</comment>
<dbReference type="InterPro" id="IPR007372">
    <property type="entry name" value="Lipid/polyisoprenoid-bd_YceI"/>
</dbReference>
<dbReference type="SUPFAM" id="SSF101874">
    <property type="entry name" value="YceI-like"/>
    <property type="match status" value="1"/>
</dbReference>
<sequence>MIGCARSAPNQALRRLAFLWLCLLPALAKASHTDYRIDPATSQATFQVRLFWLDHVNGDFTQVSGEVDPGPLPDSWVVDASIPVQDISMPSARMRRWVLAPAFFDAEHHPVIHFVSDPFAQTELDIGGTLTGYITLRGVTAPIQFSVQPAHCTRLTAVPCRITLSGSLQRSTFGMNSDHLALSDSVDLNLSITLQRDIR</sequence>
<evidence type="ECO:0000313" key="4">
    <source>
        <dbReference type="Proteomes" id="UP001430193"/>
    </source>
</evidence>
<feature type="chain" id="PRO_5046109999" evidence="1">
    <location>
        <begin position="31"/>
        <end position="199"/>
    </location>
</feature>
<evidence type="ECO:0000256" key="1">
    <source>
        <dbReference type="SAM" id="SignalP"/>
    </source>
</evidence>
<evidence type="ECO:0000313" key="3">
    <source>
        <dbReference type="EMBL" id="MBM7129989.1"/>
    </source>
</evidence>
<feature type="signal peptide" evidence="1">
    <location>
        <begin position="1"/>
        <end position="30"/>
    </location>
</feature>
<keyword evidence="4" id="KW-1185">Reference proteome</keyword>
<evidence type="ECO:0000259" key="2">
    <source>
        <dbReference type="SMART" id="SM00867"/>
    </source>
</evidence>
<accession>A0ABS2KFW5</accession>
<gene>
    <name evidence="3" type="ORF">ISS99_10650</name>
</gene>
<dbReference type="Pfam" id="PF04264">
    <property type="entry name" value="YceI"/>
    <property type="match status" value="1"/>
</dbReference>
<dbReference type="PANTHER" id="PTHR34406">
    <property type="entry name" value="PROTEIN YCEI"/>
    <property type="match status" value="1"/>
</dbReference>
<dbReference type="EMBL" id="JADIKF010000038">
    <property type="protein sequence ID" value="MBM7129989.1"/>
    <property type="molecule type" value="Genomic_DNA"/>
</dbReference>